<dbReference type="PROSITE" id="PS51473">
    <property type="entry name" value="GNK2"/>
    <property type="match status" value="2"/>
</dbReference>
<keyword evidence="4" id="KW-0472">Membrane</keyword>
<evidence type="ECO:0000256" key="1">
    <source>
        <dbReference type="ARBA" id="ARBA00022729"/>
    </source>
</evidence>
<evidence type="ECO:0000256" key="2">
    <source>
        <dbReference type="ARBA" id="ARBA00022737"/>
    </source>
</evidence>
<keyword evidence="2" id="KW-0677">Repeat</keyword>
<feature type="region of interest" description="Disordered" evidence="3">
    <location>
        <begin position="266"/>
        <end position="287"/>
    </location>
</feature>
<proteinExistence type="predicted"/>
<sequence>MKYMSSCCSWASFFCLFPFLLPLSLAISLSPSARVPVQNPIYINSSCSSKTYSRNNTYFTNLKTLLSSLSSRNASYSTGFQTATAGQAPVRVNGLFLCRGDVSQEVCRNCVAFSVNDTLEYCPNEREAVLYYNECMLRYSHRNILSTVTYNEDAISIMTNNANISETNQNQVDQFRDFLWSALNQAAIEASDSSRKFYTRKTSAPQSTLYLLVQCTPDLTRQDCLRCLKKSISGLPLYRIGGRLFYPSCNLRYEVYSFYNENATRTPPPSLPPASTPPQQQLELPPPPRISVKGRNTYVIIIVVVVPMVALFLLFVAVFCLMRGSHLLKVKTPMIIIIHVHLTIP</sequence>
<name>R0HGM6_9BRAS</name>
<keyword evidence="4" id="KW-1133">Transmembrane helix</keyword>
<organism evidence="7 8">
    <name type="scientific">Capsella rubella</name>
    <dbReference type="NCBI Taxonomy" id="81985"/>
    <lineage>
        <taxon>Eukaryota</taxon>
        <taxon>Viridiplantae</taxon>
        <taxon>Streptophyta</taxon>
        <taxon>Embryophyta</taxon>
        <taxon>Tracheophyta</taxon>
        <taxon>Spermatophyta</taxon>
        <taxon>Magnoliopsida</taxon>
        <taxon>eudicotyledons</taxon>
        <taxon>Gunneridae</taxon>
        <taxon>Pentapetalae</taxon>
        <taxon>rosids</taxon>
        <taxon>malvids</taxon>
        <taxon>Brassicales</taxon>
        <taxon>Brassicaceae</taxon>
        <taxon>Camelineae</taxon>
        <taxon>Capsella</taxon>
    </lineage>
</organism>
<dbReference type="FunFam" id="3.30.430.20:FF:000003">
    <property type="entry name" value="Cysteine-rich RLK (RECEPTOR-like protein kinase) 10"/>
    <property type="match status" value="1"/>
</dbReference>
<dbReference type="PANTHER" id="PTHR32099">
    <property type="entry name" value="CYSTEINE-RICH REPEAT SECRETORY PROTEIN"/>
    <property type="match status" value="1"/>
</dbReference>
<feature type="compositionally biased region" description="Pro residues" evidence="3">
    <location>
        <begin position="266"/>
        <end position="276"/>
    </location>
</feature>
<evidence type="ECO:0000259" key="6">
    <source>
        <dbReference type="PROSITE" id="PS51473"/>
    </source>
</evidence>
<dbReference type="PANTHER" id="PTHR32099:SF42">
    <property type="entry name" value="CYSTEINE-RICH RECEPTOR-LIKE PROTEIN KINASE 9-RELATED"/>
    <property type="match status" value="1"/>
</dbReference>
<feature type="transmembrane region" description="Helical" evidence="4">
    <location>
        <begin position="298"/>
        <end position="321"/>
    </location>
</feature>
<dbReference type="STRING" id="81985.R0HGM6"/>
<evidence type="ECO:0000256" key="3">
    <source>
        <dbReference type="SAM" id="MobiDB-lite"/>
    </source>
</evidence>
<evidence type="ECO:0000256" key="4">
    <source>
        <dbReference type="SAM" id="Phobius"/>
    </source>
</evidence>
<dbReference type="Proteomes" id="UP000029121">
    <property type="component" value="Unassembled WGS sequence"/>
</dbReference>
<evidence type="ECO:0000256" key="5">
    <source>
        <dbReference type="SAM" id="SignalP"/>
    </source>
</evidence>
<feature type="chain" id="PRO_5004343060" description="Gnk2-homologous domain-containing protein" evidence="5">
    <location>
        <begin position="27"/>
        <end position="345"/>
    </location>
</feature>
<feature type="domain" description="Gnk2-homologous" evidence="6">
    <location>
        <begin position="157"/>
        <end position="258"/>
    </location>
</feature>
<dbReference type="eggNOG" id="ENOG502QWDY">
    <property type="taxonomic scope" value="Eukaryota"/>
</dbReference>
<reference evidence="8" key="1">
    <citation type="journal article" date="2013" name="Nat. Genet.">
        <title>The Capsella rubella genome and the genomic consequences of rapid mating system evolution.</title>
        <authorList>
            <person name="Slotte T."/>
            <person name="Hazzouri K.M."/>
            <person name="Agren J.A."/>
            <person name="Koenig D."/>
            <person name="Maumus F."/>
            <person name="Guo Y.L."/>
            <person name="Steige K."/>
            <person name="Platts A.E."/>
            <person name="Escobar J.S."/>
            <person name="Newman L.K."/>
            <person name="Wang W."/>
            <person name="Mandakova T."/>
            <person name="Vello E."/>
            <person name="Smith L.M."/>
            <person name="Henz S.R."/>
            <person name="Steffen J."/>
            <person name="Takuno S."/>
            <person name="Brandvain Y."/>
            <person name="Coop G."/>
            <person name="Andolfatto P."/>
            <person name="Hu T.T."/>
            <person name="Blanchette M."/>
            <person name="Clark R.M."/>
            <person name="Quesneville H."/>
            <person name="Nordborg M."/>
            <person name="Gaut B.S."/>
            <person name="Lysak M.A."/>
            <person name="Jenkins J."/>
            <person name="Grimwood J."/>
            <person name="Chapman J."/>
            <person name="Prochnik S."/>
            <person name="Shu S."/>
            <person name="Rokhsar D."/>
            <person name="Schmutz J."/>
            <person name="Weigel D."/>
            <person name="Wright S.I."/>
        </authorList>
    </citation>
    <scope>NUCLEOTIDE SEQUENCE [LARGE SCALE GENOMIC DNA]</scope>
    <source>
        <strain evidence="8">cv. Monte Gargano</strain>
    </source>
</reference>
<protein>
    <recommendedName>
        <fullName evidence="6">Gnk2-homologous domain-containing protein</fullName>
    </recommendedName>
</protein>
<dbReference type="InterPro" id="IPR038408">
    <property type="entry name" value="GNK2_sf"/>
</dbReference>
<accession>R0HGM6</accession>
<dbReference type="AlphaFoldDB" id="R0HGM6"/>
<feature type="signal peptide" evidence="5">
    <location>
        <begin position="1"/>
        <end position="26"/>
    </location>
</feature>
<evidence type="ECO:0000313" key="7">
    <source>
        <dbReference type="EMBL" id="EOA24325.1"/>
    </source>
</evidence>
<dbReference type="Pfam" id="PF01657">
    <property type="entry name" value="Stress-antifung"/>
    <property type="match status" value="2"/>
</dbReference>
<keyword evidence="8" id="KW-1185">Reference proteome</keyword>
<keyword evidence="4" id="KW-0812">Transmembrane</keyword>
<dbReference type="InterPro" id="IPR002902">
    <property type="entry name" value="GNK2"/>
</dbReference>
<keyword evidence="1 5" id="KW-0732">Signal</keyword>
<evidence type="ECO:0000313" key="8">
    <source>
        <dbReference type="Proteomes" id="UP000029121"/>
    </source>
</evidence>
<dbReference type="Gene3D" id="3.30.430.20">
    <property type="entry name" value="Gnk2 domain, C-X8-C-X2-C motif"/>
    <property type="match status" value="2"/>
</dbReference>
<dbReference type="CDD" id="cd23509">
    <property type="entry name" value="Gnk2-like"/>
    <property type="match status" value="2"/>
</dbReference>
<gene>
    <name evidence="7" type="ORF">CARUB_v10017564mg</name>
</gene>
<dbReference type="EMBL" id="KB870809">
    <property type="protein sequence ID" value="EOA24325.1"/>
    <property type="molecule type" value="Genomic_DNA"/>
</dbReference>
<feature type="domain" description="Gnk2-homologous" evidence="6">
    <location>
        <begin position="40"/>
        <end position="144"/>
    </location>
</feature>